<feature type="transmembrane region" description="Helical" evidence="9">
    <location>
        <begin position="78"/>
        <end position="102"/>
    </location>
</feature>
<dbReference type="InterPro" id="IPR024791">
    <property type="entry name" value="Cyt_c/ubiquinol_Oxase_su3"/>
</dbReference>
<evidence type="ECO:0000313" key="11">
    <source>
        <dbReference type="EMBL" id="AHX97803.1"/>
    </source>
</evidence>
<evidence type="ECO:0000256" key="2">
    <source>
        <dbReference type="ARBA" id="ARBA00010581"/>
    </source>
</evidence>
<feature type="transmembrane region" description="Helical" evidence="9">
    <location>
        <begin position="134"/>
        <end position="152"/>
    </location>
</feature>
<evidence type="ECO:0000256" key="9">
    <source>
        <dbReference type="SAM" id="Phobius"/>
    </source>
</evidence>
<sequence length="261" mass="30840">MMKFNHPYHLVSFSPWPLGMSFSLMFMLMGGLKYDFMLKINLMLIGLISLLMCMFQWWRDVTRESTIQGDHTMEVVSGLKMGMLLFILSELMFFVSFFWGYFHMYLSPSIDIGSLWVPKYLNIFDPYSIPLENTLILLSSGVSVTSCHYFIVNKNYKFAVLTLLETLLLGLIFIVMQYKEYCEASFTISDSIYGGVFFMMTGFHGMHVIIGVVFLSINFIRLLIHHFSMFHHIGFEFAAWYWHFVDVVWLFLYMFIYWLPY</sequence>
<name>A0A0U1WYN0_9HYME</name>
<geneLocation type="mitochondrion" evidence="11"/>
<feature type="transmembrane region" description="Helical" evidence="9">
    <location>
        <begin position="158"/>
        <end position="176"/>
    </location>
</feature>
<feature type="transmembrane region" description="Helical" evidence="9">
    <location>
        <begin position="196"/>
        <end position="220"/>
    </location>
</feature>
<dbReference type="InterPro" id="IPR033945">
    <property type="entry name" value="Cyt_c_oxase_su3_dom"/>
</dbReference>
<dbReference type="SUPFAM" id="SSF81452">
    <property type="entry name" value="Cytochrome c oxidase subunit III-like"/>
    <property type="match status" value="1"/>
</dbReference>
<evidence type="ECO:0000259" key="10">
    <source>
        <dbReference type="PROSITE" id="PS50253"/>
    </source>
</evidence>
<dbReference type="InterPro" id="IPR000298">
    <property type="entry name" value="Cyt_c_oxidase-like_su3"/>
</dbReference>
<dbReference type="GO" id="GO:0016020">
    <property type="term" value="C:membrane"/>
    <property type="evidence" value="ECO:0007669"/>
    <property type="project" value="UniProtKB-SubCell"/>
</dbReference>
<dbReference type="GO" id="GO:0006123">
    <property type="term" value="P:mitochondrial electron transport, cytochrome c to oxygen"/>
    <property type="evidence" value="ECO:0007669"/>
    <property type="project" value="TreeGrafter"/>
</dbReference>
<evidence type="ECO:0000256" key="3">
    <source>
        <dbReference type="ARBA" id="ARBA00015944"/>
    </source>
</evidence>
<protein>
    <recommendedName>
        <fullName evidence="3 8">Cytochrome c oxidase subunit 3</fullName>
    </recommendedName>
</protein>
<dbReference type="PANTHER" id="PTHR11403:SF7">
    <property type="entry name" value="CYTOCHROME C OXIDASE SUBUNIT 3"/>
    <property type="match status" value="1"/>
</dbReference>
<keyword evidence="6 9" id="KW-1133">Transmembrane helix</keyword>
<accession>A0A0U1WYN0</accession>
<comment type="similarity">
    <text evidence="2 8">Belongs to the cytochrome c oxidase subunit 3 family.</text>
</comment>
<dbReference type="PROSITE" id="PS50253">
    <property type="entry name" value="COX3"/>
    <property type="match status" value="1"/>
</dbReference>
<dbReference type="PANTHER" id="PTHR11403">
    <property type="entry name" value="CYTOCHROME C OXIDASE SUBUNIT III"/>
    <property type="match status" value="1"/>
</dbReference>
<evidence type="ECO:0000256" key="8">
    <source>
        <dbReference type="RuleBase" id="RU003375"/>
    </source>
</evidence>
<evidence type="ECO:0000256" key="7">
    <source>
        <dbReference type="ARBA" id="ARBA00023136"/>
    </source>
</evidence>
<feature type="domain" description="Heme-copper oxidase subunit III family profile" evidence="10">
    <location>
        <begin position="4"/>
        <end position="261"/>
    </location>
</feature>
<evidence type="ECO:0000256" key="6">
    <source>
        <dbReference type="ARBA" id="ARBA00022989"/>
    </source>
</evidence>
<evidence type="ECO:0000256" key="5">
    <source>
        <dbReference type="ARBA" id="ARBA00022967"/>
    </source>
</evidence>
<dbReference type="Pfam" id="PF00510">
    <property type="entry name" value="COX3"/>
    <property type="match status" value="1"/>
</dbReference>
<reference evidence="11" key="1">
    <citation type="submission" date="2014-02" db="EMBL/GenBank/DDBJ databases">
        <title>The comparative mitochondrial genomes from Braconidae subfamilies and the phylogeny of the Hymenoptera.</title>
        <authorList>
            <person name="Li Q."/>
            <person name="Wei S.J."/>
            <person name="Chen X.X."/>
        </authorList>
    </citation>
    <scope>NUCLEOTIDE SEQUENCE</scope>
</reference>
<comment type="subcellular location">
    <subcellularLocation>
        <location evidence="1">Membrane</location>
        <topology evidence="1">Multi-pass membrane protein</topology>
    </subcellularLocation>
</comment>
<dbReference type="InterPro" id="IPR035973">
    <property type="entry name" value="Cyt_c_oxidase_su3-like_sf"/>
</dbReference>
<keyword evidence="7 9" id="KW-0472">Membrane</keyword>
<feature type="transmembrane region" description="Helical" evidence="9">
    <location>
        <begin position="6"/>
        <end position="28"/>
    </location>
</feature>
<keyword evidence="8 11" id="KW-0496">Mitochondrion</keyword>
<dbReference type="CDD" id="cd01665">
    <property type="entry name" value="Cyt_c_Oxidase_III"/>
    <property type="match status" value="1"/>
</dbReference>
<dbReference type="Gene3D" id="1.20.120.80">
    <property type="entry name" value="Cytochrome c oxidase, subunit III, four-helix bundle"/>
    <property type="match status" value="1"/>
</dbReference>
<dbReference type="GO" id="GO:0004129">
    <property type="term" value="F:cytochrome-c oxidase activity"/>
    <property type="evidence" value="ECO:0007669"/>
    <property type="project" value="InterPro"/>
</dbReference>
<evidence type="ECO:0000256" key="1">
    <source>
        <dbReference type="ARBA" id="ARBA00004141"/>
    </source>
</evidence>
<dbReference type="InterPro" id="IPR013833">
    <property type="entry name" value="Cyt_c_oxidase_su3_a-hlx"/>
</dbReference>
<keyword evidence="4 8" id="KW-0812">Transmembrane</keyword>
<proteinExistence type="inferred from homology"/>
<evidence type="ECO:0000256" key="4">
    <source>
        <dbReference type="ARBA" id="ARBA00022692"/>
    </source>
</evidence>
<organism evidence="11">
    <name type="scientific">Mirax sp. QL-2014</name>
    <dbReference type="NCBI Taxonomy" id="1491721"/>
    <lineage>
        <taxon>Eukaryota</taxon>
        <taxon>Metazoa</taxon>
        <taxon>Ecdysozoa</taxon>
        <taxon>Arthropoda</taxon>
        <taxon>Hexapoda</taxon>
        <taxon>Insecta</taxon>
        <taxon>Pterygota</taxon>
        <taxon>Neoptera</taxon>
        <taxon>Endopterygota</taxon>
        <taxon>Hymenoptera</taxon>
        <taxon>Apocrita</taxon>
        <taxon>Ichneumonoidea</taxon>
        <taxon>Braconidae</taxon>
        <taxon>Miracinae</taxon>
        <taxon>Mirax</taxon>
    </lineage>
</organism>
<dbReference type="EMBL" id="KJ412471">
    <property type="protein sequence ID" value="AHX97803.1"/>
    <property type="molecule type" value="Genomic_DNA"/>
</dbReference>
<comment type="function">
    <text evidence="8">Component of the cytochrome c oxidase, the last enzyme in the mitochondrial electron transport chain which drives oxidative phosphorylation. The respiratory chain contains 3 multisubunit complexes succinate dehydrogenase (complex II, CII), ubiquinol-cytochrome c oxidoreductase (cytochrome b-c1 complex, complex III, CIII) and cytochrome c oxidase (complex IV, CIV), that cooperate to transfer electrons derived from NADH and succinate to molecular oxygen, creating an electrochemical gradient over the inner membrane that drives transmembrane transport and the ATP synthase. Cytochrome c oxidase is the component of the respiratory chain that catalyzes the reduction of oxygen to water. Electrons originating from reduced cytochrome c in the intermembrane space (IMS) are transferred via the dinuclear copper A center (CU(A)) of subunit 2 and heme A of subunit 1 to the active site in subunit 1, a binuclear center (BNC) formed by heme A3 and copper B (CU(B)). The BNC reduces molecular oxygen to 2 water molecules using 4 electrons from cytochrome c in the IMS and 4 protons from the mitochondrial matrix.</text>
</comment>
<dbReference type="AlphaFoldDB" id="A0A0U1WYN0"/>
<gene>
    <name evidence="11" type="primary">COX3</name>
</gene>
<dbReference type="Gene3D" id="1.10.287.70">
    <property type="match status" value="1"/>
</dbReference>
<feature type="transmembrane region" description="Helical" evidence="9">
    <location>
        <begin position="240"/>
        <end position="259"/>
    </location>
</feature>
<dbReference type="GO" id="GO:0005739">
    <property type="term" value="C:mitochondrion"/>
    <property type="evidence" value="ECO:0007669"/>
    <property type="project" value="TreeGrafter"/>
</dbReference>
<feature type="transmembrane region" description="Helical" evidence="9">
    <location>
        <begin position="40"/>
        <end position="58"/>
    </location>
</feature>
<keyword evidence="5" id="KW-1278">Translocase</keyword>